<dbReference type="InterPro" id="IPR052366">
    <property type="entry name" value="GTP_Pyrophosphokinase"/>
</dbReference>
<proteinExistence type="predicted"/>
<dbReference type="CDD" id="cd05399">
    <property type="entry name" value="NT_Rel-Spo_like"/>
    <property type="match status" value="1"/>
</dbReference>
<feature type="domain" description="RelA/SpoT" evidence="1">
    <location>
        <begin position="18"/>
        <end position="121"/>
    </location>
</feature>
<dbReference type="InterPro" id="IPR043519">
    <property type="entry name" value="NT_sf"/>
</dbReference>
<keyword evidence="3" id="KW-1185">Reference proteome</keyword>
<dbReference type="InterPro" id="IPR007685">
    <property type="entry name" value="RelA_SpoT"/>
</dbReference>
<evidence type="ECO:0000313" key="2">
    <source>
        <dbReference type="EMBL" id="GAA2078853.1"/>
    </source>
</evidence>
<dbReference type="PANTHER" id="PTHR47837">
    <property type="entry name" value="GTP PYROPHOSPHOKINASE YJBM"/>
    <property type="match status" value="1"/>
</dbReference>
<dbReference type="SMART" id="SM00954">
    <property type="entry name" value="RelA_SpoT"/>
    <property type="match status" value="1"/>
</dbReference>
<dbReference type="EMBL" id="BAAAPY010000005">
    <property type="protein sequence ID" value="GAA2078853.1"/>
    <property type="molecule type" value="Genomic_DNA"/>
</dbReference>
<evidence type="ECO:0000313" key="3">
    <source>
        <dbReference type="Proteomes" id="UP001501480"/>
    </source>
</evidence>
<protein>
    <recommendedName>
        <fullName evidence="1">RelA/SpoT domain-containing protein</fullName>
    </recommendedName>
</protein>
<dbReference type="Proteomes" id="UP001501480">
    <property type="component" value="Unassembled WGS sequence"/>
</dbReference>
<dbReference type="Gene3D" id="3.30.460.10">
    <property type="entry name" value="Beta Polymerase, domain 2"/>
    <property type="match status" value="1"/>
</dbReference>
<comment type="caution">
    <text evidence="2">The sequence shown here is derived from an EMBL/GenBank/DDBJ whole genome shotgun (WGS) entry which is preliminary data.</text>
</comment>
<sequence length="180" mass="20367">MGLRSMVSTEGCRVEISQRLKRWPTILDKLEREPTLDLSRMQDIGGCRAILDSIDDIRRVEARVRKNRSIVGYSDYIAKPRPSGYRGVHMVVEYDQRAIEIQLRTQGMHEWAITMEQIGGNIGLFLKTEGDHPVQELMAAVSQAMADQESGRMSDEALLSSIRTLRARASQSLKERHGQG</sequence>
<name>A0ABN2VZZ6_9ACTN</name>
<dbReference type="PANTHER" id="PTHR47837:SF1">
    <property type="entry name" value="GTP PYROPHOSPHOKINASE YJBM"/>
    <property type="match status" value="1"/>
</dbReference>
<reference evidence="2 3" key="1">
    <citation type="journal article" date="2019" name="Int. J. Syst. Evol. Microbiol.">
        <title>The Global Catalogue of Microorganisms (GCM) 10K type strain sequencing project: providing services to taxonomists for standard genome sequencing and annotation.</title>
        <authorList>
            <consortium name="The Broad Institute Genomics Platform"/>
            <consortium name="The Broad Institute Genome Sequencing Center for Infectious Disease"/>
            <person name="Wu L."/>
            <person name="Ma J."/>
        </authorList>
    </citation>
    <scope>NUCLEOTIDE SEQUENCE [LARGE SCALE GENOMIC DNA]</scope>
    <source>
        <strain evidence="2 3">JCM 15749</strain>
    </source>
</reference>
<evidence type="ECO:0000259" key="1">
    <source>
        <dbReference type="SMART" id="SM00954"/>
    </source>
</evidence>
<dbReference type="SUPFAM" id="SSF81301">
    <property type="entry name" value="Nucleotidyltransferase"/>
    <property type="match status" value="1"/>
</dbReference>
<accession>A0ABN2VZZ6</accession>
<gene>
    <name evidence="2" type="ORF">GCM10009821_18540</name>
</gene>
<dbReference type="Pfam" id="PF04607">
    <property type="entry name" value="RelA_SpoT"/>
    <property type="match status" value="1"/>
</dbReference>
<organism evidence="2 3">
    <name type="scientific">Aeromicrobium halocynthiae</name>
    <dbReference type="NCBI Taxonomy" id="560557"/>
    <lineage>
        <taxon>Bacteria</taxon>
        <taxon>Bacillati</taxon>
        <taxon>Actinomycetota</taxon>
        <taxon>Actinomycetes</taxon>
        <taxon>Propionibacteriales</taxon>
        <taxon>Nocardioidaceae</taxon>
        <taxon>Aeromicrobium</taxon>
    </lineage>
</organism>